<dbReference type="InterPro" id="IPR051465">
    <property type="entry name" value="Cell_Envelope_Struct_Comp"/>
</dbReference>
<keyword evidence="4" id="KW-1185">Reference proteome</keyword>
<dbReference type="PANTHER" id="PTHR43308">
    <property type="entry name" value="OUTER MEMBRANE PROTEIN ALPHA-RELATED"/>
    <property type="match status" value="1"/>
</dbReference>
<feature type="domain" description="SLH" evidence="2">
    <location>
        <begin position="472"/>
        <end position="531"/>
    </location>
</feature>
<dbReference type="InterPro" id="IPR001119">
    <property type="entry name" value="SLH_dom"/>
</dbReference>
<dbReference type="RefSeq" id="WP_171686403.1">
    <property type="nucleotide sequence ID" value="NZ_WHNZ01000062.1"/>
</dbReference>
<reference evidence="3 4" key="1">
    <citation type="submission" date="2019-10" db="EMBL/GenBank/DDBJ databases">
        <title>Description of Paenibacillus pedi sp. nov.</title>
        <authorList>
            <person name="Carlier A."/>
            <person name="Qi S."/>
        </authorList>
    </citation>
    <scope>NUCLEOTIDE SEQUENCE [LARGE SCALE GENOMIC DNA]</scope>
    <source>
        <strain evidence="3 4">LMG 31457</strain>
    </source>
</reference>
<dbReference type="InterPro" id="IPR008965">
    <property type="entry name" value="CBM2/CBM3_carb-bd_dom_sf"/>
</dbReference>
<dbReference type="EMBL" id="WHNZ01000062">
    <property type="protein sequence ID" value="NOV03592.1"/>
    <property type="molecule type" value="Genomic_DNA"/>
</dbReference>
<dbReference type="SUPFAM" id="SSF49384">
    <property type="entry name" value="Carbohydrate-binding domain"/>
    <property type="match status" value="1"/>
</dbReference>
<sequence length="597" mass="64224">MLRKTGLFLTVMMLLFTVIPIGTAVGAGIPSFKVNLKASQVTVGDNVVVTVYGNNVTDLYGYEAVLTYDTDRLEFNKDDNTKSYGSFEGYKIVQDSGNQITFAYSKMGNKTGENGDLAICTLIFKAKKSGQANVTLKQMTTVTSQSLPSIWNVNAQAAVKIDGTVPGPGGGGGGGSITPPTKEDPNLYVLKESELRIEAGQDGQTSVTAVIDSKRLEQKLADLKATSGSTVLSFEIPGERDLNALELPLPTLLSSLKDHKDTILSVRSHLGIYDLPMSILNQADFAGMAGVEGATLIIRIDKAKSLHETKFDQSISDKGMVRVSGMIDYKIILKTKDKEEEIHSFGSSFVTRVIHVDAAIQDPSAATAVVYDPATGEMKFVPSVFTAKDGKTEVKVIRNTNSLYAIVQNKKTFDDMIGHWAKQDVEQLASKLIIAGTSDRTYTPEMQVTRAQFAALLVRGLGLPEEAGLNVFTDVAATQWYASEVNTAAKYGLVQGVAEGQFNPDAQITREQMVVMMMKAIGLVQGTSTSNASSMNISFADQAMISDYARNSVAAAAAQGLIQGKTETDFAPQDVATRAEAAVIIKRVLQYANLINK</sequence>
<proteinExistence type="predicted"/>
<feature type="region of interest" description="Disordered" evidence="1">
    <location>
        <begin position="164"/>
        <end position="184"/>
    </location>
</feature>
<evidence type="ECO:0000313" key="3">
    <source>
        <dbReference type="EMBL" id="NOV03592.1"/>
    </source>
</evidence>
<dbReference type="CDD" id="cd08547">
    <property type="entry name" value="Type_II_cohesin"/>
    <property type="match status" value="1"/>
</dbReference>
<gene>
    <name evidence="3" type="ORF">GC097_26660</name>
</gene>
<protein>
    <recommendedName>
        <fullName evidence="2">SLH domain-containing protein</fullName>
    </recommendedName>
</protein>
<dbReference type="PANTHER" id="PTHR43308:SF5">
    <property type="entry name" value="S-LAYER PROTEIN _ PEPTIDOGLYCAN ENDO-BETA-N-ACETYLGLUCOSAMINIDASE"/>
    <property type="match status" value="1"/>
</dbReference>
<organism evidence="3 4">
    <name type="scientific">Paenibacillus planticolens</name>
    <dbReference type="NCBI Taxonomy" id="2654976"/>
    <lineage>
        <taxon>Bacteria</taxon>
        <taxon>Bacillati</taxon>
        <taxon>Bacillota</taxon>
        <taxon>Bacilli</taxon>
        <taxon>Bacillales</taxon>
        <taxon>Paenibacillaceae</taxon>
        <taxon>Paenibacillus</taxon>
    </lineage>
</organism>
<feature type="domain" description="SLH" evidence="2">
    <location>
        <begin position="408"/>
        <end position="471"/>
    </location>
</feature>
<dbReference type="Proteomes" id="UP000618579">
    <property type="component" value="Unassembled WGS sequence"/>
</dbReference>
<name>A0ABX1ZXA1_9BACL</name>
<comment type="caution">
    <text evidence="3">The sequence shown here is derived from an EMBL/GenBank/DDBJ whole genome shotgun (WGS) entry which is preliminary data.</text>
</comment>
<evidence type="ECO:0000259" key="2">
    <source>
        <dbReference type="PROSITE" id="PS51272"/>
    </source>
</evidence>
<evidence type="ECO:0000256" key="1">
    <source>
        <dbReference type="SAM" id="MobiDB-lite"/>
    </source>
</evidence>
<feature type="domain" description="SLH" evidence="2">
    <location>
        <begin position="536"/>
        <end position="597"/>
    </location>
</feature>
<evidence type="ECO:0000313" key="4">
    <source>
        <dbReference type="Proteomes" id="UP000618579"/>
    </source>
</evidence>
<feature type="compositionally biased region" description="Gly residues" evidence="1">
    <location>
        <begin position="166"/>
        <end position="176"/>
    </location>
</feature>
<accession>A0ABX1ZXA1</accession>
<dbReference type="PROSITE" id="PS51272">
    <property type="entry name" value="SLH"/>
    <property type="match status" value="3"/>
</dbReference>
<dbReference type="Gene3D" id="2.60.40.680">
    <property type="match status" value="1"/>
</dbReference>
<dbReference type="Pfam" id="PF00963">
    <property type="entry name" value="Cohesin"/>
    <property type="match status" value="1"/>
</dbReference>
<dbReference type="InterPro" id="IPR002102">
    <property type="entry name" value="Cohesin_dom"/>
</dbReference>
<dbReference type="Pfam" id="PF00395">
    <property type="entry name" value="SLH"/>
    <property type="match status" value="3"/>
</dbReference>